<protein>
    <recommendedName>
        <fullName evidence="3">DUF2937 domain-containing protein</fullName>
    </recommendedName>
</protein>
<dbReference type="Pfam" id="PF11157">
    <property type="entry name" value="DUF2937"/>
    <property type="match status" value="1"/>
</dbReference>
<gene>
    <name evidence="2" type="ORF">KBTEX_00618</name>
</gene>
<proteinExistence type="predicted"/>
<keyword evidence="1" id="KW-0812">Transmembrane</keyword>
<evidence type="ECO:0008006" key="3">
    <source>
        <dbReference type="Google" id="ProtNLM"/>
    </source>
</evidence>
<accession>A0A5B8R6N8</accession>
<organism evidence="2">
    <name type="scientific">uncultured organism</name>
    <dbReference type="NCBI Taxonomy" id="155900"/>
    <lineage>
        <taxon>unclassified sequences</taxon>
        <taxon>environmental samples</taxon>
    </lineage>
</organism>
<sequence>MKTLLSCARLFVLLGTALLAVQVPFYVGQYGETLAAHYAESQRSLGQFQDEADRFFDGSIAELVSHYRDSDDEVFQAGGESIQAIYHRNLVLERSLTRYRTGPVSAYTQALVRPVPEIKRAVLSDYSYVIRLDPGAIVFGLGVGVALTLVLELLARGGMLLVRSARRRRRAVSRGRA</sequence>
<evidence type="ECO:0000256" key="1">
    <source>
        <dbReference type="SAM" id="Phobius"/>
    </source>
</evidence>
<evidence type="ECO:0000313" key="2">
    <source>
        <dbReference type="EMBL" id="QEA04310.1"/>
    </source>
</evidence>
<keyword evidence="1" id="KW-1133">Transmembrane helix</keyword>
<dbReference type="AlphaFoldDB" id="A0A5B8R6N8"/>
<dbReference type="InterPro" id="IPR022584">
    <property type="entry name" value="DUF2937"/>
</dbReference>
<feature type="transmembrane region" description="Helical" evidence="1">
    <location>
        <begin position="136"/>
        <end position="162"/>
    </location>
</feature>
<reference evidence="2" key="1">
    <citation type="submission" date="2019-06" db="EMBL/GenBank/DDBJ databases">
        <authorList>
            <person name="Murdoch R.W."/>
            <person name="Fathepure B."/>
        </authorList>
    </citation>
    <scope>NUCLEOTIDE SEQUENCE</scope>
</reference>
<name>A0A5B8R6N8_9ZZZZ</name>
<keyword evidence="1" id="KW-0472">Membrane</keyword>
<dbReference type="EMBL" id="MN079082">
    <property type="protein sequence ID" value="QEA04310.1"/>
    <property type="molecule type" value="Genomic_DNA"/>
</dbReference>